<dbReference type="Proteomes" id="UP000008177">
    <property type="component" value="Unplaced contigs"/>
</dbReference>
<proteinExistence type="predicted"/>
<dbReference type="Pfam" id="PF25534">
    <property type="entry name" value="DUF7918"/>
    <property type="match status" value="1"/>
</dbReference>
<evidence type="ECO:0000259" key="2">
    <source>
        <dbReference type="Pfam" id="PF25534"/>
    </source>
</evidence>
<gene>
    <name evidence="3" type="ORF">BofuT4_P043360.1</name>
</gene>
<name>G2Y235_BOTF4</name>
<feature type="region of interest" description="Disordered" evidence="1">
    <location>
        <begin position="230"/>
        <end position="251"/>
    </location>
</feature>
<accession>G2Y235</accession>
<evidence type="ECO:0000313" key="3">
    <source>
        <dbReference type="EMBL" id="CCD46725.1"/>
    </source>
</evidence>
<reference evidence="4" key="1">
    <citation type="journal article" date="2011" name="PLoS Genet.">
        <title>Genomic analysis of the necrotrophic fungal pathogens Sclerotinia sclerotiorum and Botrytis cinerea.</title>
        <authorList>
            <person name="Amselem J."/>
            <person name="Cuomo C.A."/>
            <person name="van Kan J.A."/>
            <person name="Viaud M."/>
            <person name="Benito E.P."/>
            <person name="Couloux A."/>
            <person name="Coutinho P.M."/>
            <person name="de Vries R.P."/>
            <person name="Dyer P.S."/>
            <person name="Fillinger S."/>
            <person name="Fournier E."/>
            <person name="Gout L."/>
            <person name="Hahn M."/>
            <person name="Kohn L."/>
            <person name="Lapalu N."/>
            <person name="Plummer K.M."/>
            <person name="Pradier J.M."/>
            <person name="Quevillon E."/>
            <person name="Sharon A."/>
            <person name="Simon A."/>
            <person name="ten Have A."/>
            <person name="Tudzynski B."/>
            <person name="Tudzynski P."/>
            <person name="Wincker P."/>
            <person name="Andrew M."/>
            <person name="Anthouard V."/>
            <person name="Beever R.E."/>
            <person name="Beffa R."/>
            <person name="Benoit I."/>
            <person name="Bouzid O."/>
            <person name="Brault B."/>
            <person name="Chen Z."/>
            <person name="Choquer M."/>
            <person name="Collemare J."/>
            <person name="Cotton P."/>
            <person name="Danchin E.G."/>
            <person name="Da Silva C."/>
            <person name="Gautier A."/>
            <person name="Giraud C."/>
            <person name="Giraud T."/>
            <person name="Gonzalez C."/>
            <person name="Grossetete S."/>
            <person name="Guldener U."/>
            <person name="Henrissat B."/>
            <person name="Howlett B.J."/>
            <person name="Kodira C."/>
            <person name="Kretschmer M."/>
            <person name="Lappartient A."/>
            <person name="Leroch M."/>
            <person name="Levis C."/>
            <person name="Mauceli E."/>
            <person name="Neuveglise C."/>
            <person name="Oeser B."/>
            <person name="Pearson M."/>
            <person name="Poulain J."/>
            <person name="Poussereau N."/>
            <person name="Quesneville H."/>
            <person name="Rascle C."/>
            <person name="Schumacher J."/>
            <person name="Segurens B."/>
            <person name="Sexton A."/>
            <person name="Silva E."/>
            <person name="Sirven C."/>
            <person name="Soanes D.M."/>
            <person name="Talbot N.J."/>
            <person name="Templeton M."/>
            <person name="Yandava C."/>
            <person name="Yarden O."/>
            <person name="Zeng Q."/>
            <person name="Rollins J.A."/>
            <person name="Lebrun M.H."/>
            <person name="Dickman M."/>
        </authorList>
    </citation>
    <scope>NUCLEOTIDE SEQUENCE [LARGE SCALE GENOMIC DNA]</scope>
    <source>
        <strain evidence="4">T4</strain>
    </source>
</reference>
<feature type="domain" description="DUF7918" evidence="2">
    <location>
        <begin position="4"/>
        <end position="102"/>
    </location>
</feature>
<organism evidence="3 4">
    <name type="scientific">Botryotinia fuckeliana (strain T4)</name>
    <name type="common">Noble rot fungus</name>
    <name type="synonym">Botrytis cinerea</name>
    <dbReference type="NCBI Taxonomy" id="999810"/>
    <lineage>
        <taxon>Eukaryota</taxon>
        <taxon>Fungi</taxon>
        <taxon>Dikarya</taxon>
        <taxon>Ascomycota</taxon>
        <taxon>Pezizomycotina</taxon>
        <taxon>Leotiomycetes</taxon>
        <taxon>Helotiales</taxon>
        <taxon>Sclerotiniaceae</taxon>
        <taxon>Botrytis</taxon>
    </lineage>
</organism>
<evidence type="ECO:0000256" key="1">
    <source>
        <dbReference type="SAM" id="MobiDB-lite"/>
    </source>
</evidence>
<dbReference type="OrthoDB" id="3364132at2759"/>
<dbReference type="EMBL" id="FQ790282">
    <property type="protein sequence ID" value="CCD46725.1"/>
    <property type="molecule type" value="Genomic_DNA"/>
</dbReference>
<dbReference type="AlphaFoldDB" id="G2Y235"/>
<sequence>MEHTNRSTKAERSTVLKYVEVVPDKKFISSITTDKSYKWTSPYIVMDIMVDDVVITTHHFGRHEFEQEYQASSSHVHECIGSCGIENEQEKVRSFKFSKLSVYVHWDAISGRLECQSHIATLGIAKPIVDPRIRTIYDVKYLDFDRSRFVKPQRVYKLRYRSEDTVLLYDPSTNILKLVDSWGLVESLEVLLFVCWGNMVVESKPTIKLENDDEDVAEDVTGSIVKRERDEDLVESSMPAMKRAWPRRNER</sequence>
<dbReference type="InterPro" id="IPR057678">
    <property type="entry name" value="DUF7918"/>
</dbReference>
<dbReference type="InParanoid" id="G2Y235"/>
<evidence type="ECO:0000313" key="4">
    <source>
        <dbReference type="Proteomes" id="UP000008177"/>
    </source>
</evidence>
<protein>
    <recommendedName>
        <fullName evidence="2">DUF7918 domain-containing protein</fullName>
    </recommendedName>
</protein>
<dbReference type="HOGENOM" id="CLU_1106967_0_0_1"/>